<organism evidence="10 11">
    <name type="scientific">Leptotrombidium deliense</name>
    <dbReference type="NCBI Taxonomy" id="299467"/>
    <lineage>
        <taxon>Eukaryota</taxon>
        <taxon>Metazoa</taxon>
        <taxon>Ecdysozoa</taxon>
        <taxon>Arthropoda</taxon>
        <taxon>Chelicerata</taxon>
        <taxon>Arachnida</taxon>
        <taxon>Acari</taxon>
        <taxon>Acariformes</taxon>
        <taxon>Trombidiformes</taxon>
        <taxon>Prostigmata</taxon>
        <taxon>Anystina</taxon>
        <taxon>Parasitengona</taxon>
        <taxon>Trombiculoidea</taxon>
        <taxon>Trombiculidae</taxon>
        <taxon>Leptotrombidium</taxon>
    </lineage>
</organism>
<dbReference type="PANTHER" id="PTHR31885:SF6">
    <property type="entry name" value="GH04784P"/>
    <property type="match status" value="1"/>
</dbReference>
<evidence type="ECO:0000256" key="4">
    <source>
        <dbReference type="ARBA" id="ARBA00022989"/>
    </source>
</evidence>
<dbReference type="GO" id="GO:0016020">
    <property type="term" value="C:membrane"/>
    <property type="evidence" value="ECO:0007669"/>
    <property type="project" value="UniProtKB-SubCell"/>
</dbReference>
<evidence type="ECO:0000256" key="8">
    <source>
        <dbReference type="ARBA" id="ARBA00049560"/>
    </source>
</evidence>
<evidence type="ECO:0000313" key="11">
    <source>
        <dbReference type="Proteomes" id="UP000288716"/>
    </source>
</evidence>
<feature type="transmembrane region" description="Helical" evidence="9">
    <location>
        <begin position="44"/>
        <end position="67"/>
    </location>
</feature>
<comment type="catalytic activity">
    <reaction evidence="7">
        <text>a 1-O-(1Z-alkenyl)-sn-glycero-3-phosphoethanolamine + H2O = a 2,3-saturated aldehyde + sn-glycero-3-phosphoethanolamine</text>
        <dbReference type="Rhea" id="RHEA:16905"/>
        <dbReference type="ChEBI" id="CHEBI:15377"/>
        <dbReference type="ChEBI" id="CHEBI:73359"/>
        <dbReference type="ChEBI" id="CHEBI:77288"/>
        <dbReference type="ChEBI" id="CHEBI:143890"/>
        <dbReference type="EC" id="3.3.2.2"/>
    </reaction>
</comment>
<evidence type="ECO:0000256" key="1">
    <source>
        <dbReference type="ARBA" id="ARBA00004141"/>
    </source>
</evidence>
<feature type="transmembrane region" description="Helical" evidence="9">
    <location>
        <begin position="124"/>
        <end position="141"/>
    </location>
</feature>
<accession>A0A443SMT9</accession>
<keyword evidence="5 9" id="KW-0472">Membrane</keyword>
<dbReference type="STRING" id="299467.A0A443SMT9"/>
<feature type="transmembrane region" description="Helical" evidence="9">
    <location>
        <begin position="179"/>
        <end position="204"/>
    </location>
</feature>
<evidence type="ECO:0000256" key="6">
    <source>
        <dbReference type="ARBA" id="ARBA00035673"/>
    </source>
</evidence>
<keyword evidence="3 9" id="KW-0812">Transmembrane</keyword>
<reference evidence="10 11" key="1">
    <citation type="journal article" date="2018" name="Gigascience">
        <title>Genomes of trombidid mites reveal novel predicted allergens and laterally-transferred genes associated with secondary metabolism.</title>
        <authorList>
            <person name="Dong X."/>
            <person name="Chaisiri K."/>
            <person name="Xia D."/>
            <person name="Armstrong S.D."/>
            <person name="Fang Y."/>
            <person name="Donnelly M.J."/>
            <person name="Kadowaki T."/>
            <person name="McGarry J.W."/>
            <person name="Darby A.C."/>
            <person name="Makepeace B.L."/>
        </authorList>
    </citation>
    <scope>NUCLEOTIDE SEQUENCE [LARGE SCALE GENOMIC DNA]</scope>
    <source>
        <strain evidence="10">UoL-UT</strain>
    </source>
</reference>
<gene>
    <name evidence="10" type="ORF">B4U80_10278</name>
</gene>
<dbReference type="EMBL" id="NCKV01001208">
    <property type="protein sequence ID" value="RWS28802.1"/>
    <property type="molecule type" value="Genomic_DNA"/>
</dbReference>
<dbReference type="VEuPathDB" id="VectorBase:LDEU003237"/>
<comment type="subcellular location">
    <subcellularLocation>
        <location evidence="1">Membrane</location>
        <topology evidence="1">Multi-pass membrane protein</topology>
    </subcellularLocation>
</comment>
<dbReference type="EC" id="3.3.2.2" evidence="6"/>
<dbReference type="PANTHER" id="PTHR31885">
    <property type="entry name" value="GH04784P"/>
    <property type="match status" value="1"/>
</dbReference>
<evidence type="ECO:0000256" key="7">
    <source>
        <dbReference type="ARBA" id="ARBA00049458"/>
    </source>
</evidence>
<protein>
    <recommendedName>
        <fullName evidence="6">lysoplasmalogenase</fullName>
        <ecNumber evidence="6">3.3.2.2</ecNumber>
    </recommendedName>
</protein>
<dbReference type="GO" id="GO:0047408">
    <property type="term" value="F:alkenylglycerophosphocholine hydrolase activity"/>
    <property type="evidence" value="ECO:0007669"/>
    <property type="project" value="UniProtKB-EC"/>
</dbReference>
<dbReference type="AlphaFoldDB" id="A0A443SMT9"/>
<evidence type="ECO:0000256" key="5">
    <source>
        <dbReference type="ARBA" id="ARBA00023136"/>
    </source>
</evidence>
<feature type="transmembrane region" description="Helical" evidence="9">
    <location>
        <begin position="148"/>
        <end position="167"/>
    </location>
</feature>
<feature type="transmembrane region" description="Helical" evidence="9">
    <location>
        <begin position="216"/>
        <end position="234"/>
    </location>
</feature>
<proteinExistence type="inferred from homology"/>
<sequence length="254" mass="28467">MGKVNTEDCWTDPRSVVKCIGPKLVPFFKTVAIYFVLADRESETWLTCILKCLPIIWLCIFVVLNGISFEERHTYNRRILLGLLFSMAGDAFLVGSSTFLYGLVSFSIAHIFYINGFGFKPLNYRSAIVSATIGLTGLMILWPRLAGIMVFAVPYYAALLITMLWRSLARVQFNDVWTWTQLCSCVGGILFVISDSLLALNMFSVNIGLTAKQSQMFVMITYYAAQMGIALSVVDNKSILTISQQNAEKQSKLK</sequence>
<keyword evidence="4 9" id="KW-1133">Transmembrane helix</keyword>
<keyword evidence="11" id="KW-1185">Reference proteome</keyword>
<name>A0A443SMT9_9ACAR</name>
<evidence type="ECO:0000256" key="2">
    <source>
        <dbReference type="ARBA" id="ARBA00007375"/>
    </source>
</evidence>
<evidence type="ECO:0000313" key="10">
    <source>
        <dbReference type="EMBL" id="RWS28802.1"/>
    </source>
</evidence>
<dbReference type="Proteomes" id="UP000288716">
    <property type="component" value="Unassembled WGS sequence"/>
</dbReference>
<evidence type="ECO:0000256" key="9">
    <source>
        <dbReference type="SAM" id="Phobius"/>
    </source>
</evidence>
<comment type="similarity">
    <text evidence="2">Belongs to the TMEM86 family.</text>
</comment>
<dbReference type="InterPro" id="IPR012506">
    <property type="entry name" value="TMEM86B-like"/>
</dbReference>
<evidence type="ECO:0000256" key="3">
    <source>
        <dbReference type="ARBA" id="ARBA00022692"/>
    </source>
</evidence>
<comment type="caution">
    <text evidence="10">The sequence shown here is derived from an EMBL/GenBank/DDBJ whole genome shotgun (WGS) entry which is preliminary data.</text>
</comment>
<dbReference type="OrthoDB" id="2133758at2759"/>
<comment type="catalytic activity">
    <reaction evidence="8">
        <text>a 1-O-(1Z-alkenyl)-sn-glycero-3-phosphocholine + H2O = a 2,3-saturated aldehyde + sn-glycerol 3-phosphocholine</text>
        <dbReference type="Rhea" id="RHEA:22544"/>
        <dbReference type="ChEBI" id="CHEBI:15377"/>
        <dbReference type="ChEBI" id="CHEBI:16870"/>
        <dbReference type="ChEBI" id="CHEBI:73359"/>
        <dbReference type="ChEBI" id="CHEBI:77287"/>
        <dbReference type="EC" id="3.3.2.2"/>
    </reaction>
</comment>
<dbReference type="Pfam" id="PF07947">
    <property type="entry name" value="YhhN"/>
    <property type="match status" value="1"/>
</dbReference>
<feature type="transmembrane region" description="Helical" evidence="9">
    <location>
        <begin position="79"/>
        <end position="104"/>
    </location>
</feature>